<name>A0A1Z1WP91_9ACTN</name>
<sequence>MSSLQCSSPVRRSIQVLLTMFTMTMTVTGRGAGVTTTTLVGR</sequence>
<dbReference type="EMBL" id="CP021748">
    <property type="protein sequence ID" value="ARX88200.1"/>
    <property type="molecule type" value="Genomic_DNA"/>
</dbReference>
<protein>
    <submittedName>
        <fullName evidence="1">Uncharacterized protein</fullName>
    </submittedName>
</protein>
<dbReference type="AlphaFoldDB" id="A0A1Z1WP91"/>
<dbReference type="Proteomes" id="UP000195880">
    <property type="component" value="Chromosome"/>
</dbReference>
<evidence type="ECO:0000313" key="2">
    <source>
        <dbReference type="Proteomes" id="UP000195880"/>
    </source>
</evidence>
<proteinExistence type="predicted"/>
<gene>
    <name evidence="1" type="ORF">SMD44_07687</name>
</gene>
<reference evidence="1 2" key="1">
    <citation type="submission" date="2017-05" db="EMBL/GenBank/DDBJ databases">
        <title>Streptomyces alboflavus Genome sequencing and assembly.</title>
        <authorList>
            <person name="Wang Y."/>
            <person name="Du B."/>
            <person name="Ding Y."/>
            <person name="Liu H."/>
            <person name="Hou Q."/>
            <person name="Liu K."/>
            <person name="Wang C."/>
            <person name="Yao L."/>
        </authorList>
    </citation>
    <scope>NUCLEOTIDE SEQUENCE [LARGE SCALE GENOMIC DNA]</scope>
    <source>
        <strain evidence="1 2">MDJK44</strain>
    </source>
</reference>
<evidence type="ECO:0000313" key="1">
    <source>
        <dbReference type="EMBL" id="ARX88200.1"/>
    </source>
</evidence>
<keyword evidence="2" id="KW-1185">Reference proteome</keyword>
<organism evidence="1 2">
    <name type="scientific">Streptomyces alboflavus</name>
    <dbReference type="NCBI Taxonomy" id="67267"/>
    <lineage>
        <taxon>Bacteria</taxon>
        <taxon>Bacillati</taxon>
        <taxon>Actinomycetota</taxon>
        <taxon>Actinomycetes</taxon>
        <taxon>Kitasatosporales</taxon>
        <taxon>Streptomycetaceae</taxon>
        <taxon>Streptomyces</taxon>
    </lineage>
</organism>
<dbReference type="KEGG" id="salf:SMD44_07687"/>
<accession>A0A1Z1WP91</accession>